<keyword evidence="2" id="KW-1185">Reference proteome</keyword>
<dbReference type="InterPro" id="IPR012337">
    <property type="entry name" value="RNaseH-like_sf"/>
</dbReference>
<sequence>MELAQAQQQPPIAKLIDLVDVIDIEASGFGRGSYPIEIGVCRNDGQCRCFLIKPMPDWTHWTEDAEQTHGISRQLLAEKGRPVADVTRELNDFLQGRTLYSDAWGQDQSWLMRLYDAADCWPSFKLETIRSLMTEQESSHYHASYQQAAAELNLKRHRASTDAKVIQRALAIVKSQAW</sequence>
<dbReference type="Proteomes" id="UP001166251">
    <property type="component" value="Unassembled WGS sequence"/>
</dbReference>
<dbReference type="Gene3D" id="3.30.420.10">
    <property type="entry name" value="Ribonuclease H-like superfamily/Ribonuclease H"/>
    <property type="match status" value="1"/>
</dbReference>
<dbReference type="RefSeq" id="WP_220104472.1">
    <property type="nucleotide sequence ID" value="NZ_JAHZSS010000014.1"/>
</dbReference>
<name>A0ABS7EHH1_9GAMM</name>
<comment type="caution">
    <text evidence="1">The sequence shown here is derived from an EMBL/GenBank/DDBJ whole genome shotgun (WGS) entry which is preliminary data.</text>
</comment>
<evidence type="ECO:0000313" key="2">
    <source>
        <dbReference type="Proteomes" id="UP001166251"/>
    </source>
</evidence>
<organism evidence="1 2">
    <name type="scientific">Neiella holothuriorum</name>
    <dbReference type="NCBI Taxonomy" id="2870530"/>
    <lineage>
        <taxon>Bacteria</taxon>
        <taxon>Pseudomonadati</taxon>
        <taxon>Pseudomonadota</taxon>
        <taxon>Gammaproteobacteria</taxon>
        <taxon>Alteromonadales</taxon>
        <taxon>Echinimonadaceae</taxon>
        <taxon>Neiella</taxon>
    </lineage>
</organism>
<dbReference type="SUPFAM" id="SSF53098">
    <property type="entry name" value="Ribonuclease H-like"/>
    <property type="match status" value="1"/>
</dbReference>
<dbReference type="InterPro" id="IPR036397">
    <property type="entry name" value="RNaseH_sf"/>
</dbReference>
<dbReference type="EMBL" id="JAHZSS010000014">
    <property type="protein sequence ID" value="MBW8191796.1"/>
    <property type="molecule type" value="Genomic_DNA"/>
</dbReference>
<proteinExistence type="predicted"/>
<accession>A0ABS7EHH1</accession>
<evidence type="ECO:0000313" key="1">
    <source>
        <dbReference type="EMBL" id="MBW8191796.1"/>
    </source>
</evidence>
<gene>
    <name evidence="1" type="ORF">K0504_12185</name>
</gene>
<protein>
    <submittedName>
        <fullName evidence="1">Uncharacterized protein</fullName>
    </submittedName>
</protein>
<reference evidence="1" key="1">
    <citation type="submission" date="2021-07" db="EMBL/GenBank/DDBJ databases">
        <title>Neiella marina sp. nov., isolated from the intestinal content of sea cucumber Apostichopus japonicus.</title>
        <authorList>
            <person name="Bai X."/>
        </authorList>
    </citation>
    <scope>NUCLEOTIDE SEQUENCE</scope>
    <source>
        <strain evidence="1">126</strain>
    </source>
</reference>